<name>A0A1C5AAN1_9ACTN</name>
<keyword evidence="2" id="KW-1185">Reference proteome</keyword>
<protein>
    <submittedName>
        <fullName evidence="1">Uncharacterized protein</fullName>
    </submittedName>
</protein>
<sequence length="81" mass="8841">MTAPTTCTPDTVEVTTPGGTHHYDRLTLALACRLWRSGPYTATWADRTTCTAAALHGDLPCLTRVECLRYAAAAEHINRSH</sequence>
<evidence type="ECO:0000313" key="2">
    <source>
        <dbReference type="Proteomes" id="UP000183585"/>
    </source>
</evidence>
<dbReference type="AlphaFoldDB" id="A0A1C5AAN1"/>
<proteinExistence type="predicted"/>
<reference evidence="2" key="1">
    <citation type="submission" date="2016-06" db="EMBL/GenBank/DDBJ databases">
        <authorList>
            <person name="Varghese N."/>
            <person name="Submissions Spin"/>
        </authorList>
    </citation>
    <scope>NUCLEOTIDE SEQUENCE [LARGE SCALE GENOMIC DNA]</scope>
    <source>
        <strain evidence="2">DSM 43168</strain>
    </source>
</reference>
<evidence type="ECO:0000313" key="1">
    <source>
        <dbReference type="EMBL" id="SCF42288.1"/>
    </source>
</evidence>
<dbReference type="Proteomes" id="UP000183585">
    <property type="component" value="Unassembled WGS sequence"/>
</dbReference>
<dbReference type="RefSeq" id="WP_074476856.1">
    <property type="nucleotide sequence ID" value="NZ_FMCT01000012.1"/>
</dbReference>
<accession>A0A1C5AAN1</accession>
<organism evidence="1 2">
    <name type="scientific">Micromonospora carbonacea</name>
    <dbReference type="NCBI Taxonomy" id="47853"/>
    <lineage>
        <taxon>Bacteria</taxon>
        <taxon>Bacillati</taxon>
        <taxon>Actinomycetota</taxon>
        <taxon>Actinomycetes</taxon>
        <taxon>Micromonosporales</taxon>
        <taxon>Micromonosporaceae</taxon>
        <taxon>Micromonospora</taxon>
    </lineage>
</organism>
<dbReference type="EMBL" id="FMCT01000012">
    <property type="protein sequence ID" value="SCF42288.1"/>
    <property type="molecule type" value="Genomic_DNA"/>
</dbReference>
<gene>
    <name evidence="1" type="ORF">GA0070563_11261</name>
</gene>